<dbReference type="KEGG" id="acht:bsdcttw_33140"/>
<dbReference type="InterPro" id="IPR036397">
    <property type="entry name" value="RNaseH_sf"/>
</dbReference>
<evidence type="ECO:0000313" key="2">
    <source>
        <dbReference type="EMBL" id="BCK00274.1"/>
    </source>
</evidence>
<dbReference type="GO" id="GO:0003676">
    <property type="term" value="F:nucleic acid binding"/>
    <property type="evidence" value="ECO:0007669"/>
    <property type="project" value="InterPro"/>
</dbReference>
<keyword evidence="3" id="KW-1185">Reference proteome</keyword>
<gene>
    <name evidence="2" type="ORF">bsdcttw_33140</name>
</gene>
<dbReference type="PANTHER" id="PTHR38462">
    <property type="entry name" value="EXONUCLEASE-LIKE PROTEIN"/>
    <property type="match status" value="1"/>
</dbReference>
<dbReference type="SUPFAM" id="SSF53098">
    <property type="entry name" value="Ribonuclease H-like"/>
    <property type="match status" value="1"/>
</dbReference>
<evidence type="ECO:0000259" key="1">
    <source>
        <dbReference type="Pfam" id="PF13482"/>
    </source>
</evidence>
<proteinExistence type="predicted"/>
<dbReference type="Gene3D" id="3.30.420.10">
    <property type="entry name" value="Ribonuclease H-like superfamily/Ribonuclease H"/>
    <property type="match status" value="1"/>
</dbReference>
<protein>
    <recommendedName>
        <fullName evidence="1">YprB ribonuclease H-like domain-containing protein</fullName>
    </recommendedName>
</protein>
<name>A0A7I8DPE7_9FIRM</name>
<reference evidence="2 3" key="2">
    <citation type="submission" date="2020-08" db="EMBL/GenBank/DDBJ databases">
        <authorList>
            <person name="Ueki A."/>
            <person name="Tonouchi A."/>
        </authorList>
    </citation>
    <scope>NUCLEOTIDE SEQUENCE [LARGE SCALE GENOMIC DNA]</scope>
    <source>
        <strain evidence="2 3">CTTW</strain>
    </source>
</reference>
<feature type="domain" description="YprB ribonuclease H-like" evidence="1">
    <location>
        <begin position="26"/>
        <end position="210"/>
    </location>
</feature>
<sequence length="405" mass="47242">MKIKNTLLQIEDTYPIHAPYSKEEVLFFDIETTGFSAKTSYVYLIGCMYYKEETWQIIQWLNTEPLKESEFILAFFDFLKDYRRLIHYNGSGFDIPYLQKKAEMYGLTDPFTLIESLDLYKLILPLKKLLSFESARLKAIESYLHLKRLDTYSGEELISLYSSYLGRLTYERLALQSASVNNSSNPSAGELEDILLLHNLEDIKNLPAISGLLYYKDILEYNALTNSQSLTTCRIKNEQNHILLFCQLPFLFPADFTVTCPLKEKVSLKANQEIIEGMELVIDFRDNTIIFHIPVYTGTLKYYLSPPSDYYYLPLEDMAVHKSVSQYVDKEYRKKATPSTCYIKKNGCFIPYSISSETSKEIIFKKNYSDKITYIESEKLKEMTQKELAAFGEQLLLFIKNYYHL</sequence>
<evidence type="ECO:0000313" key="3">
    <source>
        <dbReference type="Proteomes" id="UP000515703"/>
    </source>
</evidence>
<dbReference type="EMBL" id="AP023368">
    <property type="protein sequence ID" value="BCK00274.1"/>
    <property type="molecule type" value="Genomic_DNA"/>
</dbReference>
<dbReference type="AlphaFoldDB" id="A0A7I8DPE7"/>
<dbReference type="InterPro" id="IPR012337">
    <property type="entry name" value="RNaseH-like_sf"/>
</dbReference>
<dbReference type="InterPro" id="IPR038720">
    <property type="entry name" value="YprB_RNase_H-like_dom"/>
</dbReference>
<organism evidence="2 3">
    <name type="scientific">Anaerocolumna chitinilytica</name>
    <dbReference type="NCBI Taxonomy" id="1727145"/>
    <lineage>
        <taxon>Bacteria</taxon>
        <taxon>Bacillati</taxon>
        <taxon>Bacillota</taxon>
        <taxon>Clostridia</taxon>
        <taxon>Lachnospirales</taxon>
        <taxon>Lachnospiraceae</taxon>
        <taxon>Anaerocolumna</taxon>
    </lineage>
</organism>
<dbReference type="PANTHER" id="PTHR38462:SF1">
    <property type="entry name" value="YPRB RIBONUCLEASE H-LIKE DOMAIN-CONTAINING PROTEIN"/>
    <property type="match status" value="1"/>
</dbReference>
<reference evidence="2 3" key="1">
    <citation type="submission" date="2020-08" db="EMBL/GenBank/DDBJ databases">
        <title>Draft genome sequencing of an Anaerocolumna strain isolated from anoxic soil subjected to BSD treatment.</title>
        <authorList>
            <person name="Uek A."/>
            <person name="Tonouchi A."/>
        </authorList>
    </citation>
    <scope>NUCLEOTIDE SEQUENCE [LARGE SCALE GENOMIC DNA]</scope>
    <source>
        <strain evidence="2 3">CTTW</strain>
    </source>
</reference>
<dbReference type="Pfam" id="PF13482">
    <property type="entry name" value="RNase_H_2"/>
    <property type="match status" value="1"/>
</dbReference>
<dbReference type="Proteomes" id="UP000515703">
    <property type="component" value="Chromosome"/>
</dbReference>
<accession>A0A7I8DPE7</accession>
<dbReference type="RefSeq" id="WP_185255964.1">
    <property type="nucleotide sequence ID" value="NZ_AP023368.1"/>
</dbReference>